<dbReference type="PANTHER" id="PTHR23506:SF26">
    <property type="entry name" value="MFS-TYPE TRANSPORTER SLC18B1"/>
    <property type="match status" value="1"/>
</dbReference>
<reference evidence="7 8" key="1">
    <citation type="submission" date="2014-06" db="EMBL/GenBank/DDBJ databases">
        <authorList>
            <person name="Swart Estienne"/>
        </authorList>
    </citation>
    <scope>NUCLEOTIDE SEQUENCE [LARGE SCALE GENOMIC DNA]</scope>
    <source>
        <strain evidence="7 8">130c</strain>
    </source>
</reference>
<sequence length="454" mass="51887">MIRIGCIFNAIAAGGFMSLEYVNSVQIFHNSKFSVQFSWALDFVQELFKGLLLDWFGSVVGLLISSFLSYLVGYQGPFAFCEKVMKQRKKSMVMNKEMVIGFQANDFYQIQNDDFEIMRNNQIVEIELSDKNGKKQKEETVFKLRSKIERVDTENDLDDKSINVDIVKDIEDSPRAESLMNNSGLIIDDQNDKLETSIPKDRVHYLHILQSPRGLMACLDIILCCQMFTFCDTSLPYYLEEEFGFNPSIVCLVFVAQSIAFVITCLFASKLTKRFNLMLCIIIAQVIQGVSAQLIGPNQMIQLPKLYWLTILGLLINGGASSMTIIPPYKQLEIALFEFKGKNFDHEAIKDTVSGGFNALYDLGATTGPVFGYYVTALTDFTFTSNLQGYLLFFVSLIQLLFFYIPEKLEENRNKVIKIKPTTIASEQNLREQDIKRLQQRMKDQIDRQINMTQ</sequence>
<dbReference type="InterPro" id="IPR036259">
    <property type="entry name" value="MFS_trans_sf"/>
</dbReference>
<accession>A0A078AG65</accession>
<evidence type="ECO:0000313" key="8">
    <source>
        <dbReference type="Proteomes" id="UP000039865"/>
    </source>
</evidence>
<evidence type="ECO:0000256" key="2">
    <source>
        <dbReference type="ARBA" id="ARBA00022448"/>
    </source>
</evidence>
<dbReference type="InterPro" id="IPR050930">
    <property type="entry name" value="MFS_Vesicular_Transporter"/>
</dbReference>
<keyword evidence="5 6" id="KW-0472">Membrane</keyword>
<gene>
    <name evidence="7" type="primary">Contig8255.g8800</name>
    <name evidence="7" type="ORF">STYLEM_10315</name>
</gene>
<keyword evidence="8" id="KW-1185">Reference proteome</keyword>
<evidence type="ECO:0000256" key="1">
    <source>
        <dbReference type="ARBA" id="ARBA00004141"/>
    </source>
</evidence>
<proteinExistence type="predicted"/>
<keyword evidence="2" id="KW-0813">Transport</keyword>
<protein>
    <submittedName>
        <fullName evidence="7">Mfs-type transporter slc18b1</fullName>
    </submittedName>
</protein>
<dbReference type="Proteomes" id="UP000039865">
    <property type="component" value="Unassembled WGS sequence"/>
</dbReference>
<feature type="transmembrane region" description="Helical" evidence="6">
    <location>
        <begin position="359"/>
        <end position="375"/>
    </location>
</feature>
<dbReference type="InParanoid" id="A0A078AG65"/>
<dbReference type="AlphaFoldDB" id="A0A078AG65"/>
<evidence type="ECO:0000256" key="6">
    <source>
        <dbReference type="SAM" id="Phobius"/>
    </source>
</evidence>
<feature type="transmembrane region" description="Helical" evidence="6">
    <location>
        <begin position="55"/>
        <end position="80"/>
    </location>
</feature>
<feature type="transmembrane region" description="Helical" evidence="6">
    <location>
        <begin position="387"/>
        <end position="405"/>
    </location>
</feature>
<name>A0A078AG65_STYLE</name>
<organism evidence="7 8">
    <name type="scientific">Stylonychia lemnae</name>
    <name type="common">Ciliate</name>
    <dbReference type="NCBI Taxonomy" id="5949"/>
    <lineage>
        <taxon>Eukaryota</taxon>
        <taxon>Sar</taxon>
        <taxon>Alveolata</taxon>
        <taxon>Ciliophora</taxon>
        <taxon>Intramacronucleata</taxon>
        <taxon>Spirotrichea</taxon>
        <taxon>Stichotrichia</taxon>
        <taxon>Sporadotrichida</taxon>
        <taxon>Oxytrichidae</taxon>
        <taxon>Stylonychinae</taxon>
        <taxon>Stylonychia</taxon>
    </lineage>
</organism>
<dbReference type="InterPro" id="IPR011701">
    <property type="entry name" value="MFS"/>
</dbReference>
<dbReference type="SUPFAM" id="SSF103473">
    <property type="entry name" value="MFS general substrate transporter"/>
    <property type="match status" value="1"/>
</dbReference>
<dbReference type="EMBL" id="CCKQ01009794">
    <property type="protein sequence ID" value="CDW81300.1"/>
    <property type="molecule type" value="Genomic_DNA"/>
</dbReference>
<feature type="transmembrane region" description="Helical" evidence="6">
    <location>
        <begin position="307"/>
        <end position="326"/>
    </location>
</feature>
<dbReference type="OrthoDB" id="303432at2759"/>
<evidence type="ECO:0000256" key="4">
    <source>
        <dbReference type="ARBA" id="ARBA00022989"/>
    </source>
</evidence>
<feature type="transmembrane region" description="Helical" evidence="6">
    <location>
        <begin position="275"/>
        <end position="295"/>
    </location>
</feature>
<evidence type="ECO:0000256" key="5">
    <source>
        <dbReference type="ARBA" id="ARBA00023136"/>
    </source>
</evidence>
<comment type="subcellular location">
    <subcellularLocation>
        <location evidence="1">Membrane</location>
        <topology evidence="1">Multi-pass membrane protein</topology>
    </subcellularLocation>
</comment>
<dbReference type="GO" id="GO:0016020">
    <property type="term" value="C:membrane"/>
    <property type="evidence" value="ECO:0007669"/>
    <property type="project" value="UniProtKB-SubCell"/>
</dbReference>
<dbReference type="Pfam" id="PF07690">
    <property type="entry name" value="MFS_1"/>
    <property type="match status" value="1"/>
</dbReference>
<evidence type="ECO:0000256" key="3">
    <source>
        <dbReference type="ARBA" id="ARBA00022692"/>
    </source>
</evidence>
<keyword evidence="3 6" id="KW-0812">Transmembrane</keyword>
<dbReference type="GO" id="GO:0022857">
    <property type="term" value="F:transmembrane transporter activity"/>
    <property type="evidence" value="ECO:0007669"/>
    <property type="project" value="InterPro"/>
</dbReference>
<dbReference type="PANTHER" id="PTHR23506">
    <property type="entry name" value="GH10249P"/>
    <property type="match status" value="1"/>
</dbReference>
<evidence type="ECO:0000313" key="7">
    <source>
        <dbReference type="EMBL" id="CDW81300.1"/>
    </source>
</evidence>
<feature type="transmembrane region" description="Helical" evidence="6">
    <location>
        <begin position="215"/>
        <end position="239"/>
    </location>
</feature>
<feature type="transmembrane region" description="Helical" evidence="6">
    <location>
        <begin position="245"/>
        <end position="268"/>
    </location>
</feature>
<dbReference type="Gene3D" id="1.20.1250.20">
    <property type="entry name" value="MFS general substrate transporter like domains"/>
    <property type="match status" value="1"/>
</dbReference>
<keyword evidence="4 6" id="KW-1133">Transmembrane helix</keyword>